<feature type="transmembrane region" description="Helical" evidence="2">
    <location>
        <begin position="132"/>
        <end position="152"/>
    </location>
</feature>
<evidence type="ECO:0000256" key="2">
    <source>
        <dbReference type="SAM" id="Phobius"/>
    </source>
</evidence>
<evidence type="ECO:0000259" key="3">
    <source>
        <dbReference type="Pfam" id="PF13464"/>
    </source>
</evidence>
<dbReference type="Gene3D" id="1.10.260.40">
    <property type="entry name" value="lambda repressor-like DNA-binding domains"/>
    <property type="match status" value="1"/>
</dbReference>
<evidence type="ECO:0000256" key="1">
    <source>
        <dbReference type="SAM" id="MobiDB-lite"/>
    </source>
</evidence>
<gene>
    <name evidence="4" type="ORF">DVS81_02170</name>
</gene>
<dbReference type="Pfam" id="PF13413">
    <property type="entry name" value="HTH_25"/>
    <property type="match status" value="1"/>
</dbReference>
<name>A0A369XRP6_9PROT</name>
<proteinExistence type="predicted"/>
<protein>
    <submittedName>
        <fullName evidence="4">Helix-turn-helix domain-containing protein</fullName>
    </submittedName>
</protein>
<dbReference type="AlphaFoldDB" id="A0A369XRP6"/>
<keyword evidence="2" id="KW-0812">Transmembrane</keyword>
<dbReference type="Proteomes" id="UP000253831">
    <property type="component" value="Unassembled WGS sequence"/>
</dbReference>
<keyword evidence="2" id="KW-1133">Transmembrane helix</keyword>
<dbReference type="PANTHER" id="PTHR34475:SF1">
    <property type="entry name" value="CYTOSKELETON PROTEIN RODZ"/>
    <property type="match status" value="1"/>
</dbReference>
<dbReference type="InterPro" id="IPR001387">
    <property type="entry name" value="Cro/C1-type_HTH"/>
</dbReference>
<dbReference type="Pfam" id="PF13464">
    <property type="entry name" value="RodZ_C"/>
    <property type="match status" value="1"/>
</dbReference>
<dbReference type="GO" id="GO:0003677">
    <property type="term" value="F:DNA binding"/>
    <property type="evidence" value="ECO:0007669"/>
    <property type="project" value="InterPro"/>
</dbReference>
<dbReference type="CDD" id="cd00093">
    <property type="entry name" value="HTH_XRE"/>
    <property type="match status" value="1"/>
</dbReference>
<evidence type="ECO:0000313" key="5">
    <source>
        <dbReference type="Proteomes" id="UP000253831"/>
    </source>
</evidence>
<dbReference type="EMBL" id="QPGA01000002">
    <property type="protein sequence ID" value="RDE52060.1"/>
    <property type="molecule type" value="Genomic_DNA"/>
</dbReference>
<accession>A0A369XRP6</accession>
<dbReference type="InterPro" id="IPR050400">
    <property type="entry name" value="Bact_Cytoskel_RodZ"/>
</dbReference>
<dbReference type="InterPro" id="IPR025194">
    <property type="entry name" value="RodZ-like_C"/>
</dbReference>
<feature type="domain" description="Cytoskeleton protein RodZ-like C-terminal" evidence="3">
    <location>
        <begin position="273"/>
        <end position="343"/>
    </location>
</feature>
<dbReference type="SUPFAM" id="SSF47413">
    <property type="entry name" value="lambda repressor-like DNA-binding domains"/>
    <property type="match status" value="1"/>
</dbReference>
<evidence type="ECO:0000313" key="4">
    <source>
        <dbReference type="EMBL" id="RDE52060.1"/>
    </source>
</evidence>
<sequence>MSKQSVFSNDGEPSVPGGNASMEGSADAGGVGQQLRSAREARKLSVPEVAQSLKLAPRQVAAIESEDWGALPGNTMIRGFVRNYARVLNLDADALMRGLDATRMQRTLQLEASAGTSSHLPQAGDQAQRRDYLAVVGGLVLLVLALLAYFYVPQDFWGEQLAALTGSETPRTAAELQPSVSEPAATGVAPLTVPSTVAPAPSAAEKPGAATVPSATVPLNGRTPVAMVADPAAKPNAKAEAEAERKAETTSASTPKSAAELKTEATPANGLKLIFAQAAWVEVRDGRGEVVAFGVKPAGSQQEIKGQAPFSLVLGNAKYVAVEYQGKPVELEPHISKGVARLSIK</sequence>
<dbReference type="PANTHER" id="PTHR34475">
    <property type="match status" value="1"/>
</dbReference>
<keyword evidence="2" id="KW-0472">Membrane</keyword>
<comment type="caution">
    <text evidence="4">The sequence shown here is derived from an EMBL/GenBank/DDBJ whole genome shotgun (WGS) entry which is preliminary data.</text>
</comment>
<feature type="region of interest" description="Disordered" evidence="1">
    <location>
        <begin position="1"/>
        <end position="39"/>
    </location>
</feature>
<reference evidence="4 5" key="1">
    <citation type="submission" date="2018-05" db="EMBL/GenBank/DDBJ databases">
        <title>Integrated omic analyses show evidence that a Ca. Accumulibacter phosphatis strain performs denitrification under micro-aerobic conditions.</title>
        <authorList>
            <person name="Camejo P.Y."/>
            <person name="Katherine M.D."/>
            <person name="Daniel N.R."/>
        </authorList>
    </citation>
    <scope>NUCLEOTIDE SEQUENCE [LARGE SCALE GENOMIC DNA]</scope>
    <source>
        <strain evidence="4">UW-LDO-IC</strain>
    </source>
</reference>
<feature type="compositionally biased region" description="Basic and acidic residues" evidence="1">
    <location>
        <begin position="237"/>
        <end position="248"/>
    </location>
</feature>
<organism evidence="4 5">
    <name type="scientific">Candidatus Accumulibacter meliphilus</name>
    <dbReference type="NCBI Taxonomy" id="2211374"/>
    <lineage>
        <taxon>Bacteria</taxon>
        <taxon>Pseudomonadati</taxon>
        <taxon>Pseudomonadota</taxon>
        <taxon>Betaproteobacteria</taxon>
        <taxon>Candidatus Accumulibacter</taxon>
    </lineage>
</organism>
<feature type="region of interest" description="Disordered" evidence="1">
    <location>
        <begin position="226"/>
        <end position="263"/>
    </location>
</feature>
<dbReference type="InterPro" id="IPR010982">
    <property type="entry name" value="Lambda_DNA-bd_dom_sf"/>
</dbReference>